<organism evidence="1 2">
    <name type="scientific">Taklimakanibacter albus</name>
    <dbReference type="NCBI Taxonomy" id="2800327"/>
    <lineage>
        <taxon>Bacteria</taxon>
        <taxon>Pseudomonadati</taxon>
        <taxon>Pseudomonadota</taxon>
        <taxon>Alphaproteobacteria</taxon>
        <taxon>Hyphomicrobiales</taxon>
        <taxon>Aestuariivirgaceae</taxon>
        <taxon>Taklimakanibacter</taxon>
    </lineage>
</organism>
<protein>
    <submittedName>
        <fullName evidence="1">Response regulator</fullName>
    </submittedName>
</protein>
<proteinExistence type="predicted"/>
<sequence length="121" mass="12595">MGLEGMRVLIVEDEVLVAMSVEDMLADLGCAAAVSASSLTEALEKVKIGGFDLALLDVNLRGEKVFPVADALSDQGIPFAFASGYGAADVPEPFRTRPVVSKPFLVEELSAALSSALARPA</sequence>
<evidence type="ECO:0000313" key="1">
    <source>
        <dbReference type="EMBL" id="MBK1867897.1"/>
    </source>
</evidence>
<dbReference type="Proteomes" id="UP000616151">
    <property type="component" value="Unassembled WGS sequence"/>
</dbReference>
<gene>
    <name evidence="1" type="ORF">JHL16_16185</name>
</gene>
<name>A0ACC5R5G9_9HYPH</name>
<dbReference type="EMBL" id="JAENHL010000007">
    <property type="protein sequence ID" value="MBK1867897.1"/>
    <property type="molecule type" value="Genomic_DNA"/>
</dbReference>
<comment type="caution">
    <text evidence="1">The sequence shown here is derived from an EMBL/GenBank/DDBJ whole genome shotgun (WGS) entry which is preliminary data.</text>
</comment>
<reference evidence="1" key="1">
    <citation type="submission" date="2021-01" db="EMBL/GenBank/DDBJ databases">
        <authorList>
            <person name="Sun Q."/>
        </authorList>
    </citation>
    <scope>NUCLEOTIDE SEQUENCE</scope>
    <source>
        <strain evidence="1">YIM B02566</strain>
    </source>
</reference>
<evidence type="ECO:0000313" key="2">
    <source>
        <dbReference type="Proteomes" id="UP000616151"/>
    </source>
</evidence>
<accession>A0ACC5R5G9</accession>
<keyword evidence="2" id="KW-1185">Reference proteome</keyword>